<protein>
    <submittedName>
        <fullName evidence="2">Uncharacterized protein</fullName>
    </submittedName>
</protein>
<organism evidence="2 3">
    <name type="scientific">Apatococcus fuscideae</name>
    <dbReference type="NCBI Taxonomy" id="2026836"/>
    <lineage>
        <taxon>Eukaryota</taxon>
        <taxon>Viridiplantae</taxon>
        <taxon>Chlorophyta</taxon>
        <taxon>core chlorophytes</taxon>
        <taxon>Trebouxiophyceae</taxon>
        <taxon>Chlorellales</taxon>
        <taxon>Chlorellaceae</taxon>
        <taxon>Apatococcus</taxon>
    </lineage>
</organism>
<name>A0AAW1RVZ1_9CHLO</name>
<evidence type="ECO:0000256" key="1">
    <source>
        <dbReference type="SAM" id="MobiDB-lite"/>
    </source>
</evidence>
<accession>A0AAW1RVZ1</accession>
<gene>
    <name evidence="2" type="ORF">WJX84_010878</name>
</gene>
<comment type="caution">
    <text evidence="2">The sequence shown here is derived from an EMBL/GenBank/DDBJ whole genome shotgun (WGS) entry which is preliminary data.</text>
</comment>
<sequence>RSETAQQEHQVPSASHGSEADQTQPTREDARQVYPNVANIAYGVVPHDIGSPAATTNSTDIS</sequence>
<reference evidence="2 3" key="1">
    <citation type="journal article" date="2024" name="Nat. Commun.">
        <title>Phylogenomics reveals the evolutionary origins of lichenization in chlorophyte algae.</title>
        <authorList>
            <person name="Puginier C."/>
            <person name="Libourel C."/>
            <person name="Otte J."/>
            <person name="Skaloud P."/>
            <person name="Haon M."/>
            <person name="Grisel S."/>
            <person name="Petersen M."/>
            <person name="Berrin J.G."/>
            <person name="Delaux P.M."/>
            <person name="Dal Grande F."/>
            <person name="Keller J."/>
        </authorList>
    </citation>
    <scope>NUCLEOTIDE SEQUENCE [LARGE SCALE GENOMIC DNA]</scope>
    <source>
        <strain evidence="2 3">SAG 2523</strain>
    </source>
</reference>
<dbReference type="Proteomes" id="UP001485043">
    <property type="component" value="Unassembled WGS sequence"/>
</dbReference>
<dbReference type="EMBL" id="JALJOV010001942">
    <property type="protein sequence ID" value="KAK9837546.1"/>
    <property type="molecule type" value="Genomic_DNA"/>
</dbReference>
<evidence type="ECO:0000313" key="2">
    <source>
        <dbReference type="EMBL" id="KAK9837546.1"/>
    </source>
</evidence>
<feature type="non-terminal residue" evidence="2">
    <location>
        <position position="1"/>
    </location>
</feature>
<feature type="compositionally biased region" description="Polar residues" evidence="1">
    <location>
        <begin position="1"/>
        <end position="25"/>
    </location>
</feature>
<dbReference type="AlphaFoldDB" id="A0AAW1RVZ1"/>
<evidence type="ECO:0000313" key="3">
    <source>
        <dbReference type="Proteomes" id="UP001485043"/>
    </source>
</evidence>
<keyword evidence="3" id="KW-1185">Reference proteome</keyword>
<proteinExistence type="predicted"/>
<feature type="region of interest" description="Disordered" evidence="1">
    <location>
        <begin position="1"/>
        <end position="33"/>
    </location>
</feature>